<sequence length="154" mass="17877">MYYVNRGQIERILRQIPDIADGLRMAASSWDGGTVWGMVQERCLHLAIEVVTDAGSCLIDGFIMRDAGSYEDIVTIIYEESVFRDQEMYDRLIELVSLRKPLVQEYYDWERGRLHPLTAVLPELLMRFASEIQDYLNRELEIARPVREAPPKPV</sequence>
<accession>A0A6M1PRA4</accession>
<keyword evidence="1" id="KW-1277">Toxin-antitoxin system</keyword>
<evidence type="ECO:0000256" key="4">
    <source>
        <dbReference type="ARBA" id="ARBA00024207"/>
    </source>
</evidence>
<dbReference type="InterPro" id="IPR037038">
    <property type="entry name" value="HepT-like_sf"/>
</dbReference>
<reference evidence="5 6" key="1">
    <citation type="submission" date="2020-02" db="EMBL/GenBank/DDBJ databases">
        <authorList>
            <person name="Gao J."/>
            <person name="Sun J."/>
        </authorList>
    </citation>
    <scope>NUCLEOTIDE SEQUENCE [LARGE SCALE GENOMIC DNA]</scope>
    <source>
        <strain evidence="5 6">7124</strain>
    </source>
</reference>
<dbReference type="GO" id="GO:0110001">
    <property type="term" value="C:toxin-antitoxin complex"/>
    <property type="evidence" value="ECO:0007669"/>
    <property type="project" value="InterPro"/>
</dbReference>
<comment type="similarity">
    <text evidence="4">Belongs to the HepT RNase toxin family.</text>
</comment>
<dbReference type="Proteomes" id="UP000480151">
    <property type="component" value="Unassembled WGS sequence"/>
</dbReference>
<proteinExistence type="inferred from homology"/>
<dbReference type="GO" id="GO:0016787">
    <property type="term" value="F:hydrolase activity"/>
    <property type="evidence" value="ECO:0007669"/>
    <property type="project" value="UniProtKB-KW"/>
</dbReference>
<evidence type="ECO:0000313" key="5">
    <source>
        <dbReference type="EMBL" id="NGM84552.1"/>
    </source>
</evidence>
<dbReference type="GO" id="GO:0004540">
    <property type="term" value="F:RNA nuclease activity"/>
    <property type="evidence" value="ECO:0007669"/>
    <property type="project" value="InterPro"/>
</dbReference>
<name>A0A6M1PRA4_9BACL</name>
<evidence type="ECO:0000256" key="2">
    <source>
        <dbReference type="ARBA" id="ARBA00022722"/>
    </source>
</evidence>
<dbReference type="EMBL" id="JAAKGU010000010">
    <property type="protein sequence ID" value="NGM84552.1"/>
    <property type="molecule type" value="Genomic_DNA"/>
</dbReference>
<dbReference type="RefSeq" id="WP_165101554.1">
    <property type="nucleotide sequence ID" value="NZ_JAAKGU010000010.1"/>
</dbReference>
<dbReference type="InterPro" id="IPR008201">
    <property type="entry name" value="HepT-like"/>
</dbReference>
<keyword evidence="3" id="KW-0378">Hydrolase</keyword>
<comment type="caution">
    <text evidence="5">The sequence shown here is derived from an EMBL/GenBank/DDBJ whole genome shotgun (WGS) entry which is preliminary data.</text>
</comment>
<keyword evidence="2" id="KW-0540">Nuclease</keyword>
<evidence type="ECO:0000256" key="1">
    <source>
        <dbReference type="ARBA" id="ARBA00022649"/>
    </source>
</evidence>
<evidence type="ECO:0000256" key="3">
    <source>
        <dbReference type="ARBA" id="ARBA00022801"/>
    </source>
</evidence>
<evidence type="ECO:0000313" key="6">
    <source>
        <dbReference type="Proteomes" id="UP000480151"/>
    </source>
</evidence>
<gene>
    <name evidence="5" type="ORF">G5B47_19260</name>
</gene>
<protein>
    <submittedName>
        <fullName evidence="5">DUF86 domain-containing protein</fullName>
    </submittedName>
</protein>
<dbReference type="Pfam" id="PF01934">
    <property type="entry name" value="HepT-like"/>
    <property type="match status" value="1"/>
</dbReference>
<organism evidence="5 6">
    <name type="scientific">Paenibacillus apii</name>
    <dbReference type="NCBI Taxonomy" id="1850370"/>
    <lineage>
        <taxon>Bacteria</taxon>
        <taxon>Bacillati</taxon>
        <taxon>Bacillota</taxon>
        <taxon>Bacilli</taxon>
        <taxon>Bacillales</taxon>
        <taxon>Paenibacillaceae</taxon>
        <taxon>Paenibacillus</taxon>
    </lineage>
</organism>
<dbReference type="AlphaFoldDB" id="A0A6M1PRA4"/>
<keyword evidence="6" id="KW-1185">Reference proteome</keyword>
<dbReference type="Gene3D" id="1.20.120.580">
    <property type="entry name" value="bsu32300-like"/>
    <property type="match status" value="1"/>
</dbReference>